<reference evidence="3" key="1">
    <citation type="submission" date="2017-04" db="EMBL/GenBank/DDBJ databases">
        <authorList>
            <person name="Varghese N."/>
            <person name="Submissions S."/>
        </authorList>
    </citation>
    <scope>NUCLEOTIDE SEQUENCE [LARGE SCALE GENOMIC DNA]</scope>
    <source>
        <strain evidence="3">UI2</strain>
    </source>
</reference>
<accession>A0A1Y6EI57</accession>
<proteinExistence type="predicted"/>
<feature type="transmembrane region" description="Helical" evidence="1">
    <location>
        <begin position="72"/>
        <end position="91"/>
    </location>
</feature>
<evidence type="ECO:0000256" key="1">
    <source>
        <dbReference type="SAM" id="Phobius"/>
    </source>
</evidence>
<dbReference type="RefSeq" id="WP_086456016.1">
    <property type="nucleotide sequence ID" value="NZ_FXWL01000001.1"/>
</dbReference>
<sequence length="146" mass="16115">MAFAAFLAGLATVMLLAPDTPAARWLHRHCVEELLDLAGRLERKHILFLVVGLVSIQAFAMTLPAELAVAMAWDVTVYVDLIIAGWTLSAFARLRSIKAWVAMKVRASLLRLHRRRVRARRVRRPVESIGAANDDDPAPARVALAA</sequence>
<name>A0A1Y6EI57_9SPHN</name>
<protein>
    <submittedName>
        <fullName evidence="2">Uncharacterized protein</fullName>
    </submittedName>
</protein>
<keyword evidence="1" id="KW-1133">Transmembrane helix</keyword>
<keyword evidence="1" id="KW-0812">Transmembrane</keyword>
<dbReference type="Proteomes" id="UP000194469">
    <property type="component" value="Unassembled WGS sequence"/>
</dbReference>
<feature type="transmembrane region" description="Helical" evidence="1">
    <location>
        <begin position="46"/>
        <end position="65"/>
    </location>
</feature>
<evidence type="ECO:0000313" key="3">
    <source>
        <dbReference type="Proteomes" id="UP000194469"/>
    </source>
</evidence>
<keyword evidence="3" id="KW-1185">Reference proteome</keyword>
<evidence type="ECO:0000313" key="2">
    <source>
        <dbReference type="EMBL" id="SMQ62308.1"/>
    </source>
</evidence>
<dbReference type="GeneID" id="303000772"/>
<dbReference type="EMBL" id="FXWL01000001">
    <property type="protein sequence ID" value="SMQ62308.1"/>
    <property type="molecule type" value="Genomic_DNA"/>
</dbReference>
<keyword evidence="1" id="KW-0472">Membrane</keyword>
<gene>
    <name evidence="2" type="ORF">SAMN06295984_0694</name>
</gene>
<dbReference type="AlphaFoldDB" id="A0A1Y6EI57"/>
<organism evidence="2 3">
    <name type="scientific">Sphingopyxis terrae subsp. ummariensis</name>
    <dbReference type="NCBI Taxonomy" id="429001"/>
    <lineage>
        <taxon>Bacteria</taxon>
        <taxon>Pseudomonadati</taxon>
        <taxon>Pseudomonadota</taxon>
        <taxon>Alphaproteobacteria</taxon>
        <taxon>Sphingomonadales</taxon>
        <taxon>Sphingomonadaceae</taxon>
        <taxon>Sphingopyxis</taxon>
    </lineage>
</organism>